<keyword evidence="2" id="KW-0472">Membrane</keyword>
<feature type="transmembrane region" description="Helical" evidence="2">
    <location>
        <begin position="183"/>
        <end position="203"/>
    </location>
</feature>
<feature type="region of interest" description="Disordered" evidence="1">
    <location>
        <begin position="123"/>
        <end position="142"/>
    </location>
</feature>
<evidence type="ECO:0000313" key="4">
    <source>
        <dbReference type="EMBL" id="KFG29292.1"/>
    </source>
</evidence>
<dbReference type="EMBL" id="AEYI02002187">
    <property type="protein sequence ID" value="KFG29292.1"/>
    <property type="molecule type" value="Genomic_DNA"/>
</dbReference>
<feature type="transmembrane region" description="Helical" evidence="2">
    <location>
        <begin position="242"/>
        <end position="262"/>
    </location>
</feature>
<accession>A0A086JAX4</accession>
<dbReference type="AlphaFoldDB" id="A0A086JAX4"/>
<name>A0A086JAX4_TOXGO</name>
<organism evidence="4 5">
    <name type="scientific">Toxoplasma gondii p89</name>
    <dbReference type="NCBI Taxonomy" id="943119"/>
    <lineage>
        <taxon>Eukaryota</taxon>
        <taxon>Sar</taxon>
        <taxon>Alveolata</taxon>
        <taxon>Apicomplexa</taxon>
        <taxon>Conoidasida</taxon>
        <taxon>Coccidia</taxon>
        <taxon>Eucoccidiorida</taxon>
        <taxon>Eimeriorina</taxon>
        <taxon>Sarcocystidae</taxon>
        <taxon>Toxoplasma</taxon>
    </lineage>
</organism>
<feature type="signal peptide" evidence="3">
    <location>
        <begin position="1"/>
        <end position="24"/>
    </location>
</feature>
<comment type="caution">
    <text evidence="4">The sequence shown here is derived from an EMBL/GenBank/DDBJ whole genome shotgun (WGS) entry which is preliminary data.</text>
</comment>
<keyword evidence="2" id="KW-1133">Transmembrane helix</keyword>
<evidence type="ECO:0000256" key="1">
    <source>
        <dbReference type="SAM" id="MobiDB-lite"/>
    </source>
</evidence>
<feature type="compositionally biased region" description="Basic and acidic residues" evidence="1">
    <location>
        <begin position="71"/>
        <end position="82"/>
    </location>
</feature>
<feature type="region of interest" description="Disordered" evidence="1">
    <location>
        <begin position="148"/>
        <end position="180"/>
    </location>
</feature>
<feature type="chain" id="PRO_5001807915" evidence="3">
    <location>
        <begin position="25"/>
        <end position="268"/>
    </location>
</feature>
<evidence type="ECO:0000256" key="2">
    <source>
        <dbReference type="SAM" id="Phobius"/>
    </source>
</evidence>
<protein>
    <submittedName>
        <fullName evidence="4">Putative transmembrane protein</fullName>
    </submittedName>
</protein>
<gene>
    <name evidence="4" type="ORF">TGP89_208980</name>
</gene>
<dbReference type="Proteomes" id="UP000028828">
    <property type="component" value="Unassembled WGS sequence"/>
</dbReference>
<dbReference type="OrthoDB" id="10341025at2759"/>
<keyword evidence="2 4" id="KW-0812">Transmembrane</keyword>
<reference evidence="4 5" key="1">
    <citation type="submission" date="2014-03" db="EMBL/GenBank/DDBJ databases">
        <authorList>
            <person name="Sibley D."/>
            <person name="Venepally P."/>
            <person name="Karamycheva S."/>
            <person name="Hadjithomas M."/>
            <person name="Khan A."/>
            <person name="Brunk B."/>
            <person name="Roos D."/>
            <person name="Caler E."/>
            <person name="Lorenzi H."/>
        </authorList>
    </citation>
    <scope>NUCLEOTIDE SEQUENCE [LARGE SCALE GENOMIC DNA]</scope>
    <source>
        <strain evidence="5">p89</strain>
    </source>
</reference>
<sequence length="268" mass="28822">MRGIGAIPLGFLFGAVFVFPPSWTGNSASPGSAQQSLTFSYDGAAFSIPLPAWTVADGLSDVPKVNAESSRGGDAKVATEPDRAEEENSGAWQGVTEALPEPLHESEIQAQNDLSLALLNSNHSKPATNKEDPFSQSQSDVPTALRNAIQSKPSTGKKNQSSQWTAVRRRRSQHQATQRTPHLISIETAALVSLVTLIILVSYRPAPEALRRQKAAIEDMAAKRMGNSFVTTALQDRRAARVVMFVSVAAAIMVADALMNAVEQWDRS</sequence>
<evidence type="ECO:0000256" key="3">
    <source>
        <dbReference type="SAM" id="SignalP"/>
    </source>
</evidence>
<evidence type="ECO:0000313" key="5">
    <source>
        <dbReference type="Proteomes" id="UP000028828"/>
    </source>
</evidence>
<dbReference type="VEuPathDB" id="ToxoDB:TGP89_208980"/>
<proteinExistence type="predicted"/>
<feature type="compositionally biased region" description="Polar residues" evidence="1">
    <location>
        <begin position="148"/>
        <end position="165"/>
    </location>
</feature>
<keyword evidence="3" id="KW-0732">Signal</keyword>
<feature type="region of interest" description="Disordered" evidence="1">
    <location>
        <begin position="65"/>
        <end position="92"/>
    </location>
</feature>